<dbReference type="RefSeq" id="WP_344985783.1">
    <property type="nucleotide sequence ID" value="NZ_BAAAXV010000001.1"/>
</dbReference>
<evidence type="ECO:0000313" key="2">
    <source>
        <dbReference type="EMBL" id="MFB9629302.1"/>
    </source>
</evidence>
<dbReference type="EMBL" id="JBHMBW010000054">
    <property type="protein sequence ID" value="MFB9629302.1"/>
    <property type="molecule type" value="Genomic_DNA"/>
</dbReference>
<sequence>MSHHLMSRRRLLATGGGLSLAALLAACSDDSQKAQTTGAAASGGALALSLLLPGDAPAGWDAVLAEVNKKLQADLGFTIKPQFIPWSSYGQQALLKFTAGEKFDTALQARWLNMTQLAASGSIVELSSLMSSGKYPNLAATIDPKIIELNRWSGKLYGVPQINSAARFHHFTIRQDLAEKLGMTDITDFAGLEKFWYDVKQKNKDIIPIGISSRMPKLLVAWNPVGWLNPYMWENPTMSIASFTGESLNFVLAADGKQTGSSNPIPFWEAPGMVDALRLVRKYYQDGLFNKNGLTLDSKALDSQYKAGRVATVWAMTDGLSSAALPELTKNVPGAMIANVMPLKGGESAKPYQTFQSDNFVVLNAKGQSNEKAMQLQDWASIKENHDLLNYGITGKDWNPIGDDKYEKVSTYTFPGFALAWRAKLERRVNGMTESETKWFDWAQDINNFTIDPYASFVPDPEPIKRENTQITAAMTQFANPLFLGAVDVDQGLDKLKKALDRAGLAKVQAEMAKQADAYLKGQ</sequence>
<dbReference type="Pfam" id="PF12010">
    <property type="entry name" value="DUF3502"/>
    <property type="match status" value="1"/>
</dbReference>
<accession>A0ABV5SC88</accession>
<protein>
    <submittedName>
        <fullName evidence="2">DUF3502 domain-containing protein</fullName>
    </submittedName>
</protein>
<dbReference type="PROSITE" id="PS51318">
    <property type="entry name" value="TAT"/>
    <property type="match status" value="1"/>
</dbReference>
<dbReference type="Gene3D" id="3.40.190.10">
    <property type="entry name" value="Periplasmic binding protein-like II"/>
    <property type="match status" value="1"/>
</dbReference>
<dbReference type="InterPro" id="IPR022627">
    <property type="entry name" value="DUF3502"/>
</dbReference>
<evidence type="ECO:0000259" key="1">
    <source>
        <dbReference type="Pfam" id="PF12010"/>
    </source>
</evidence>
<evidence type="ECO:0000313" key="3">
    <source>
        <dbReference type="Proteomes" id="UP001589532"/>
    </source>
</evidence>
<dbReference type="SUPFAM" id="SSF53850">
    <property type="entry name" value="Periplasmic binding protein-like II"/>
    <property type="match status" value="1"/>
</dbReference>
<dbReference type="InterPro" id="IPR006311">
    <property type="entry name" value="TAT_signal"/>
</dbReference>
<proteinExistence type="predicted"/>
<dbReference type="InterPro" id="IPR050490">
    <property type="entry name" value="Bact_solute-bd_prot1"/>
</dbReference>
<dbReference type="PANTHER" id="PTHR43649:SF17">
    <property type="entry name" value="ABC TRANSPORTER SOLUTE BINDING PROTEIN-SUGAR TRANSPORT"/>
    <property type="match status" value="1"/>
</dbReference>
<name>A0ABV5SC88_9ACTN</name>
<keyword evidence="3" id="KW-1185">Reference proteome</keyword>
<gene>
    <name evidence="2" type="ORF">ACFFSA_40040</name>
</gene>
<dbReference type="PANTHER" id="PTHR43649">
    <property type="entry name" value="ARABINOSE-BINDING PROTEIN-RELATED"/>
    <property type="match status" value="1"/>
</dbReference>
<reference evidence="2 3" key="1">
    <citation type="submission" date="2024-09" db="EMBL/GenBank/DDBJ databases">
        <authorList>
            <person name="Sun Q."/>
            <person name="Mori K."/>
        </authorList>
    </citation>
    <scope>NUCLEOTIDE SEQUENCE [LARGE SCALE GENOMIC DNA]</scope>
    <source>
        <strain evidence="2 3">JCM 3143</strain>
    </source>
</reference>
<feature type="domain" description="DUF3502" evidence="1">
    <location>
        <begin position="453"/>
        <end position="521"/>
    </location>
</feature>
<dbReference type="Proteomes" id="UP001589532">
    <property type="component" value="Unassembled WGS sequence"/>
</dbReference>
<organism evidence="2 3">
    <name type="scientific">Nonomuraea helvata</name>
    <dbReference type="NCBI Taxonomy" id="37484"/>
    <lineage>
        <taxon>Bacteria</taxon>
        <taxon>Bacillati</taxon>
        <taxon>Actinomycetota</taxon>
        <taxon>Actinomycetes</taxon>
        <taxon>Streptosporangiales</taxon>
        <taxon>Streptosporangiaceae</taxon>
        <taxon>Nonomuraea</taxon>
    </lineage>
</organism>
<comment type="caution">
    <text evidence="2">The sequence shown here is derived from an EMBL/GenBank/DDBJ whole genome shotgun (WGS) entry which is preliminary data.</text>
</comment>